<accession>A0A388T716</accession>
<comment type="caution">
    <text evidence="2">The sequence shown here is derived from an EMBL/GenBank/DDBJ whole genome shotgun (WGS) entry which is preliminary data.</text>
</comment>
<evidence type="ECO:0000313" key="3">
    <source>
        <dbReference type="Proteomes" id="UP000265354"/>
    </source>
</evidence>
<gene>
    <name evidence="2" type="ORF">SSP531S_58100</name>
</gene>
<sequence>MAADESGCTPGKITAALSPARTCTAALVMATLMATYAFRPAPCSRRGASGTTLSIATRERHAEAQTQPGSVQHVDKPRVVRHMLKAFGGITEQGAPRTRSPKPWRAAIHRE</sequence>
<dbReference type="EMBL" id="BGZL01000035">
    <property type="protein sequence ID" value="GBQ04316.1"/>
    <property type="molecule type" value="Genomic_DNA"/>
</dbReference>
<evidence type="ECO:0000313" key="2">
    <source>
        <dbReference type="EMBL" id="GBQ04316.1"/>
    </source>
</evidence>
<feature type="region of interest" description="Disordered" evidence="1">
    <location>
        <begin position="87"/>
        <end position="111"/>
    </location>
</feature>
<dbReference type="Proteomes" id="UP000265354">
    <property type="component" value="Unassembled WGS sequence"/>
</dbReference>
<proteinExistence type="predicted"/>
<protein>
    <submittedName>
        <fullName evidence="2">Uncharacterized protein</fullName>
    </submittedName>
</protein>
<organism evidence="2 3">
    <name type="scientific">Streptomyces spongiicola</name>
    <dbReference type="NCBI Taxonomy" id="1690221"/>
    <lineage>
        <taxon>Bacteria</taxon>
        <taxon>Bacillati</taxon>
        <taxon>Actinomycetota</taxon>
        <taxon>Actinomycetes</taxon>
        <taxon>Kitasatosporales</taxon>
        <taxon>Streptomycetaceae</taxon>
        <taxon>Streptomyces</taxon>
    </lineage>
</organism>
<dbReference type="AlphaFoldDB" id="A0A388T716"/>
<name>A0A388T716_9ACTN</name>
<evidence type="ECO:0000256" key="1">
    <source>
        <dbReference type="SAM" id="MobiDB-lite"/>
    </source>
</evidence>
<reference evidence="2 3" key="1">
    <citation type="submission" date="2018-07" db="EMBL/GenBank/DDBJ databases">
        <title>Whole Genome Shotgun Sequence of Streptomyces spongiicola strain 531S.</title>
        <authorList>
            <person name="Dohra H."/>
            <person name="Kodani S."/>
        </authorList>
    </citation>
    <scope>NUCLEOTIDE SEQUENCE [LARGE SCALE GENOMIC DNA]</scope>
    <source>
        <strain evidence="2 3">531S</strain>
    </source>
</reference>